<sequence length="69" mass="7898">MYPANPFFPESLRCYYPAASGKPVLFWLIFGSFLSLVMALAVTGQVSKQFQDQDITRDGKLWMALYRNT</sequence>
<organism evidence="2 3">
    <name type="scientific">Boletus edulis BED1</name>
    <dbReference type="NCBI Taxonomy" id="1328754"/>
    <lineage>
        <taxon>Eukaryota</taxon>
        <taxon>Fungi</taxon>
        <taxon>Dikarya</taxon>
        <taxon>Basidiomycota</taxon>
        <taxon>Agaricomycotina</taxon>
        <taxon>Agaricomycetes</taxon>
        <taxon>Agaricomycetidae</taxon>
        <taxon>Boletales</taxon>
        <taxon>Boletineae</taxon>
        <taxon>Boletaceae</taxon>
        <taxon>Boletoideae</taxon>
        <taxon>Boletus</taxon>
    </lineage>
</organism>
<protein>
    <submittedName>
        <fullName evidence="2">Uncharacterized protein</fullName>
    </submittedName>
</protein>
<evidence type="ECO:0000256" key="1">
    <source>
        <dbReference type="SAM" id="Phobius"/>
    </source>
</evidence>
<accession>A0AAD4BC23</accession>
<comment type="caution">
    <text evidence="2">The sequence shown here is derived from an EMBL/GenBank/DDBJ whole genome shotgun (WGS) entry which is preliminary data.</text>
</comment>
<dbReference type="AlphaFoldDB" id="A0AAD4BC23"/>
<reference evidence="2" key="1">
    <citation type="submission" date="2019-10" db="EMBL/GenBank/DDBJ databases">
        <authorList>
            <consortium name="DOE Joint Genome Institute"/>
            <person name="Kuo A."/>
            <person name="Miyauchi S."/>
            <person name="Kiss E."/>
            <person name="Drula E."/>
            <person name="Kohler A."/>
            <person name="Sanchez-Garcia M."/>
            <person name="Andreopoulos B."/>
            <person name="Barry K.W."/>
            <person name="Bonito G."/>
            <person name="Buee M."/>
            <person name="Carver A."/>
            <person name="Chen C."/>
            <person name="Cichocki N."/>
            <person name="Clum A."/>
            <person name="Culley D."/>
            <person name="Crous P.W."/>
            <person name="Fauchery L."/>
            <person name="Girlanda M."/>
            <person name="Hayes R."/>
            <person name="Keri Z."/>
            <person name="LaButti K."/>
            <person name="Lipzen A."/>
            <person name="Lombard V."/>
            <person name="Magnuson J."/>
            <person name="Maillard F."/>
            <person name="Morin E."/>
            <person name="Murat C."/>
            <person name="Nolan M."/>
            <person name="Ohm R."/>
            <person name="Pangilinan J."/>
            <person name="Pereira M."/>
            <person name="Perotto S."/>
            <person name="Peter M."/>
            <person name="Riley R."/>
            <person name="Sitrit Y."/>
            <person name="Stielow B."/>
            <person name="Szollosi G."/>
            <person name="Zifcakova L."/>
            <person name="Stursova M."/>
            <person name="Spatafora J.W."/>
            <person name="Tedersoo L."/>
            <person name="Vaario L.-M."/>
            <person name="Yamada A."/>
            <person name="Yan M."/>
            <person name="Wang P."/>
            <person name="Xu J."/>
            <person name="Bruns T."/>
            <person name="Baldrian P."/>
            <person name="Vilgalys R."/>
            <person name="Henrissat B."/>
            <person name="Grigoriev I.V."/>
            <person name="Hibbett D."/>
            <person name="Nagy L.G."/>
            <person name="Martin F.M."/>
        </authorList>
    </citation>
    <scope>NUCLEOTIDE SEQUENCE</scope>
    <source>
        <strain evidence="2">BED1</strain>
    </source>
</reference>
<proteinExistence type="predicted"/>
<reference evidence="2" key="2">
    <citation type="journal article" date="2020" name="Nat. Commun.">
        <title>Large-scale genome sequencing of mycorrhizal fungi provides insights into the early evolution of symbiotic traits.</title>
        <authorList>
            <person name="Miyauchi S."/>
            <person name="Kiss E."/>
            <person name="Kuo A."/>
            <person name="Drula E."/>
            <person name="Kohler A."/>
            <person name="Sanchez-Garcia M."/>
            <person name="Morin E."/>
            <person name="Andreopoulos B."/>
            <person name="Barry K.W."/>
            <person name="Bonito G."/>
            <person name="Buee M."/>
            <person name="Carver A."/>
            <person name="Chen C."/>
            <person name="Cichocki N."/>
            <person name="Clum A."/>
            <person name="Culley D."/>
            <person name="Crous P.W."/>
            <person name="Fauchery L."/>
            <person name="Girlanda M."/>
            <person name="Hayes R.D."/>
            <person name="Keri Z."/>
            <person name="LaButti K."/>
            <person name="Lipzen A."/>
            <person name="Lombard V."/>
            <person name="Magnuson J."/>
            <person name="Maillard F."/>
            <person name="Murat C."/>
            <person name="Nolan M."/>
            <person name="Ohm R.A."/>
            <person name="Pangilinan J."/>
            <person name="Pereira M.F."/>
            <person name="Perotto S."/>
            <person name="Peter M."/>
            <person name="Pfister S."/>
            <person name="Riley R."/>
            <person name="Sitrit Y."/>
            <person name="Stielow J.B."/>
            <person name="Szollosi G."/>
            <person name="Zifcakova L."/>
            <person name="Stursova M."/>
            <person name="Spatafora J.W."/>
            <person name="Tedersoo L."/>
            <person name="Vaario L.M."/>
            <person name="Yamada A."/>
            <person name="Yan M."/>
            <person name="Wang P."/>
            <person name="Xu J."/>
            <person name="Bruns T."/>
            <person name="Baldrian P."/>
            <person name="Vilgalys R."/>
            <person name="Dunand C."/>
            <person name="Henrissat B."/>
            <person name="Grigoriev I.V."/>
            <person name="Hibbett D."/>
            <person name="Nagy L.G."/>
            <person name="Martin F.M."/>
        </authorList>
    </citation>
    <scope>NUCLEOTIDE SEQUENCE</scope>
    <source>
        <strain evidence="2">BED1</strain>
    </source>
</reference>
<feature type="transmembrane region" description="Helical" evidence="1">
    <location>
        <begin position="24"/>
        <end position="43"/>
    </location>
</feature>
<keyword evidence="1" id="KW-0812">Transmembrane</keyword>
<keyword evidence="1" id="KW-0472">Membrane</keyword>
<evidence type="ECO:0000313" key="3">
    <source>
        <dbReference type="Proteomes" id="UP001194468"/>
    </source>
</evidence>
<evidence type="ECO:0000313" key="2">
    <source>
        <dbReference type="EMBL" id="KAF8419224.1"/>
    </source>
</evidence>
<dbReference type="EMBL" id="WHUW01000180">
    <property type="protein sequence ID" value="KAF8419224.1"/>
    <property type="molecule type" value="Genomic_DNA"/>
</dbReference>
<keyword evidence="1" id="KW-1133">Transmembrane helix</keyword>
<name>A0AAD4BC23_BOLED</name>
<keyword evidence="3" id="KW-1185">Reference proteome</keyword>
<gene>
    <name evidence="2" type="ORF">L210DRAFT_3577418</name>
</gene>
<dbReference type="Proteomes" id="UP001194468">
    <property type="component" value="Unassembled WGS sequence"/>
</dbReference>